<dbReference type="InterPro" id="IPR009000">
    <property type="entry name" value="Transl_B-barrel_sf"/>
</dbReference>
<dbReference type="GO" id="GO:0003746">
    <property type="term" value="F:translation elongation factor activity"/>
    <property type="evidence" value="ECO:0007669"/>
    <property type="project" value="InterPro"/>
</dbReference>
<name>A0A382B8U9_9ZZZZ</name>
<dbReference type="GO" id="GO:0005525">
    <property type="term" value="F:GTP binding"/>
    <property type="evidence" value="ECO:0007669"/>
    <property type="project" value="UniProtKB-KW"/>
</dbReference>
<feature type="non-terminal residue" evidence="10">
    <location>
        <position position="462"/>
    </location>
</feature>
<dbReference type="InterPro" id="IPR050055">
    <property type="entry name" value="EF-Tu_GTPase"/>
</dbReference>
<comment type="function">
    <text evidence="7">Translation factor necessary for the incorporation of selenocysteine into proteins. It probably replaces EF-Tu for the insertion of selenocysteine directed by the UGA codon. SelB binds GTP and GDP.</text>
</comment>
<dbReference type="CDD" id="cd04171">
    <property type="entry name" value="SelB"/>
    <property type="match status" value="1"/>
</dbReference>
<dbReference type="SUPFAM" id="SSF50447">
    <property type="entry name" value="Translation proteins"/>
    <property type="match status" value="1"/>
</dbReference>
<protein>
    <recommendedName>
        <fullName evidence="2">Selenocysteine-specific elongation factor</fullName>
    </recommendedName>
    <alternativeName>
        <fullName evidence="8">SelB translation factor</fullName>
    </alternativeName>
</protein>
<feature type="domain" description="Tr-type G" evidence="9">
    <location>
        <begin position="1"/>
        <end position="171"/>
    </location>
</feature>
<evidence type="ECO:0000256" key="5">
    <source>
        <dbReference type="ARBA" id="ARBA00022917"/>
    </source>
</evidence>
<dbReference type="PANTHER" id="PTHR43721">
    <property type="entry name" value="ELONGATION FACTOR TU-RELATED"/>
    <property type="match status" value="1"/>
</dbReference>
<dbReference type="Pfam" id="PF25461">
    <property type="entry name" value="Beta-barrel_SelB"/>
    <property type="match status" value="1"/>
</dbReference>
<dbReference type="InterPro" id="IPR004161">
    <property type="entry name" value="EFTu-like_2"/>
</dbReference>
<evidence type="ECO:0000259" key="9">
    <source>
        <dbReference type="PROSITE" id="PS51722"/>
    </source>
</evidence>
<dbReference type="GO" id="GO:0005829">
    <property type="term" value="C:cytosol"/>
    <property type="evidence" value="ECO:0007669"/>
    <property type="project" value="TreeGrafter"/>
</dbReference>
<dbReference type="InterPro" id="IPR031157">
    <property type="entry name" value="G_TR_CS"/>
</dbReference>
<evidence type="ECO:0000256" key="1">
    <source>
        <dbReference type="ARBA" id="ARBA00004496"/>
    </source>
</evidence>
<sequence>MPQVVIGTAGHIDHGKTSLVKALTGTDTDRLAEEKERGMTIDLGFAYLNESITIIDVPGHEKFIRNMAAGAANVHFGLLVVAADDGIMPQTREHLDILTLLGVKKGIVALTKVDLVQDKEWLDLVELEIQELLSLVSFDSIAVHRVNNLNGNGVSDIKADILEWANGFESVSKSSDFRMYVDRVFSKTGFGTVVTGTVQSGSVSTGDELAILPKGKQAKIRGIQTHGGETNSVTIGDRAALNLSNAKPTDLKRGSVLTSSGVLGNSTRLIAHFSMTSSTDWKIKNKQRLRFHFGTTEILGRIIVADGQQLKKGDEGNVIIDLESPFALAMDDRFVVRSYSPMETLAGGVVLEPNPSGKWSLLKKRALELPIDPKSRFDYFVNKDWDTPRTKESWKTLFFISMQLMEEWITDLSLKSTLDDFIYSDQSLDKGKDELRSYFLQSYQNNPFRTVLSVGGILTQLK</sequence>
<dbReference type="InterPro" id="IPR057335">
    <property type="entry name" value="Beta-barrel_SelB"/>
</dbReference>
<dbReference type="EMBL" id="UINC01028725">
    <property type="protein sequence ID" value="SVB10215.1"/>
    <property type="molecule type" value="Genomic_DNA"/>
</dbReference>
<dbReference type="AlphaFoldDB" id="A0A382B8U9"/>
<dbReference type="InterPro" id="IPR027417">
    <property type="entry name" value="P-loop_NTPase"/>
</dbReference>
<keyword evidence="6" id="KW-0342">GTP-binding</keyword>
<evidence type="ECO:0000256" key="3">
    <source>
        <dbReference type="ARBA" id="ARBA00022490"/>
    </source>
</evidence>
<reference evidence="10" key="1">
    <citation type="submission" date="2018-05" db="EMBL/GenBank/DDBJ databases">
        <authorList>
            <person name="Lanie J.A."/>
            <person name="Ng W.-L."/>
            <person name="Kazmierczak K.M."/>
            <person name="Andrzejewski T.M."/>
            <person name="Davidsen T.M."/>
            <person name="Wayne K.J."/>
            <person name="Tettelin H."/>
            <person name="Glass J.I."/>
            <person name="Rusch D."/>
            <person name="Podicherti R."/>
            <person name="Tsui H.-C.T."/>
            <person name="Winkler M.E."/>
        </authorList>
    </citation>
    <scope>NUCLEOTIDE SEQUENCE</scope>
</reference>
<dbReference type="CDD" id="cd15491">
    <property type="entry name" value="selB_III"/>
    <property type="match status" value="1"/>
</dbReference>
<dbReference type="GO" id="GO:0003723">
    <property type="term" value="F:RNA binding"/>
    <property type="evidence" value="ECO:0007669"/>
    <property type="project" value="InterPro"/>
</dbReference>
<dbReference type="InterPro" id="IPR004535">
    <property type="entry name" value="Transl_elong_SelB"/>
</dbReference>
<dbReference type="GO" id="GO:0001514">
    <property type="term" value="P:selenocysteine incorporation"/>
    <property type="evidence" value="ECO:0007669"/>
    <property type="project" value="InterPro"/>
</dbReference>
<dbReference type="Pfam" id="PF03144">
    <property type="entry name" value="GTP_EFTU_D2"/>
    <property type="match status" value="1"/>
</dbReference>
<accession>A0A382B8U9</accession>
<proteinExistence type="predicted"/>
<dbReference type="GO" id="GO:0003924">
    <property type="term" value="F:GTPase activity"/>
    <property type="evidence" value="ECO:0007669"/>
    <property type="project" value="InterPro"/>
</dbReference>
<comment type="subcellular location">
    <subcellularLocation>
        <location evidence="1">Cytoplasm</location>
    </subcellularLocation>
</comment>
<dbReference type="Pfam" id="PF00009">
    <property type="entry name" value="GTP_EFTU"/>
    <property type="match status" value="1"/>
</dbReference>
<evidence type="ECO:0000313" key="10">
    <source>
        <dbReference type="EMBL" id="SVB10215.1"/>
    </source>
</evidence>
<dbReference type="Gene3D" id="3.40.50.300">
    <property type="entry name" value="P-loop containing nucleotide triphosphate hydrolases"/>
    <property type="match status" value="1"/>
</dbReference>
<organism evidence="10">
    <name type="scientific">marine metagenome</name>
    <dbReference type="NCBI Taxonomy" id="408172"/>
    <lineage>
        <taxon>unclassified sequences</taxon>
        <taxon>metagenomes</taxon>
        <taxon>ecological metagenomes</taxon>
    </lineage>
</organism>
<dbReference type="Gene3D" id="2.40.30.10">
    <property type="entry name" value="Translation factors"/>
    <property type="match status" value="2"/>
</dbReference>
<evidence type="ECO:0000256" key="2">
    <source>
        <dbReference type="ARBA" id="ARBA00015953"/>
    </source>
</evidence>
<dbReference type="CDD" id="cd03696">
    <property type="entry name" value="SelB_II"/>
    <property type="match status" value="1"/>
</dbReference>
<dbReference type="PROSITE" id="PS00301">
    <property type="entry name" value="G_TR_1"/>
    <property type="match status" value="1"/>
</dbReference>
<evidence type="ECO:0000256" key="7">
    <source>
        <dbReference type="ARBA" id="ARBA00025526"/>
    </source>
</evidence>
<keyword evidence="3" id="KW-0963">Cytoplasm</keyword>
<dbReference type="SUPFAM" id="SSF52540">
    <property type="entry name" value="P-loop containing nucleoside triphosphate hydrolases"/>
    <property type="match status" value="1"/>
</dbReference>
<evidence type="ECO:0000256" key="6">
    <source>
        <dbReference type="ARBA" id="ARBA00023134"/>
    </source>
</evidence>
<dbReference type="InterPro" id="IPR009001">
    <property type="entry name" value="Transl_elong_EF1A/Init_IF2_C"/>
</dbReference>
<dbReference type="PANTHER" id="PTHR43721:SF22">
    <property type="entry name" value="ELONGATION FACTOR TU, MITOCHONDRIAL"/>
    <property type="match status" value="1"/>
</dbReference>
<keyword evidence="4" id="KW-0547">Nucleotide-binding</keyword>
<gene>
    <name evidence="10" type="ORF">METZ01_LOCUS163069</name>
</gene>
<dbReference type="NCBIfam" id="TIGR00475">
    <property type="entry name" value="selB"/>
    <property type="match status" value="1"/>
</dbReference>
<keyword evidence="5" id="KW-0648">Protein biosynthesis</keyword>
<dbReference type="PROSITE" id="PS51722">
    <property type="entry name" value="G_TR_2"/>
    <property type="match status" value="1"/>
</dbReference>
<evidence type="ECO:0000256" key="8">
    <source>
        <dbReference type="ARBA" id="ARBA00031615"/>
    </source>
</evidence>
<dbReference type="SUPFAM" id="SSF50465">
    <property type="entry name" value="EF-Tu/eEF-1alpha/eIF2-gamma C-terminal domain"/>
    <property type="match status" value="1"/>
</dbReference>
<dbReference type="InterPro" id="IPR000795">
    <property type="entry name" value="T_Tr_GTP-bd_dom"/>
</dbReference>
<evidence type="ECO:0000256" key="4">
    <source>
        <dbReference type="ARBA" id="ARBA00022741"/>
    </source>
</evidence>